<organism evidence="1 2">
    <name type="scientific">Lithospermum erythrorhizon</name>
    <name type="common">Purple gromwell</name>
    <name type="synonym">Lithospermum officinale var. erythrorhizon</name>
    <dbReference type="NCBI Taxonomy" id="34254"/>
    <lineage>
        <taxon>Eukaryota</taxon>
        <taxon>Viridiplantae</taxon>
        <taxon>Streptophyta</taxon>
        <taxon>Embryophyta</taxon>
        <taxon>Tracheophyta</taxon>
        <taxon>Spermatophyta</taxon>
        <taxon>Magnoliopsida</taxon>
        <taxon>eudicotyledons</taxon>
        <taxon>Gunneridae</taxon>
        <taxon>Pentapetalae</taxon>
        <taxon>asterids</taxon>
        <taxon>lamiids</taxon>
        <taxon>Boraginales</taxon>
        <taxon>Boraginaceae</taxon>
        <taxon>Boraginoideae</taxon>
        <taxon>Lithospermeae</taxon>
        <taxon>Lithospermum</taxon>
    </lineage>
</organism>
<accession>A0AAV3QMK2</accession>
<keyword evidence="2" id="KW-1185">Reference proteome</keyword>
<reference evidence="1 2" key="1">
    <citation type="submission" date="2024-01" db="EMBL/GenBank/DDBJ databases">
        <title>The complete chloroplast genome sequence of Lithospermum erythrorhizon: insights into the phylogenetic relationship among Boraginaceae species and the maternal lineages of purple gromwells.</title>
        <authorList>
            <person name="Okada T."/>
            <person name="Watanabe K."/>
        </authorList>
    </citation>
    <scope>NUCLEOTIDE SEQUENCE [LARGE SCALE GENOMIC DNA]</scope>
</reference>
<evidence type="ECO:0000313" key="1">
    <source>
        <dbReference type="EMBL" id="GAA0164252.1"/>
    </source>
</evidence>
<name>A0AAV3QMK2_LITER</name>
<dbReference type="AlphaFoldDB" id="A0AAV3QMK2"/>
<gene>
    <name evidence="1" type="ORF">LIER_43674</name>
</gene>
<sequence>MADGEPSLPPTLHEEGLKTTLPFEKKDKLSTLFSKVVQMDTNLELDPFSLRPTSLYQGKPSVVLRLADKHTLLGNIKNVLVGKFSHGRPSMVLIKEFFLSWLSSRNSF</sequence>
<dbReference type="Proteomes" id="UP001454036">
    <property type="component" value="Unassembled WGS sequence"/>
</dbReference>
<dbReference type="EMBL" id="BAABME010037447">
    <property type="protein sequence ID" value="GAA0164252.1"/>
    <property type="molecule type" value="Genomic_DNA"/>
</dbReference>
<comment type="caution">
    <text evidence="1">The sequence shown here is derived from an EMBL/GenBank/DDBJ whole genome shotgun (WGS) entry which is preliminary data.</text>
</comment>
<protein>
    <submittedName>
        <fullName evidence="1">Uncharacterized protein</fullName>
    </submittedName>
</protein>
<proteinExistence type="predicted"/>
<evidence type="ECO:0000313" key="2">
    <source>
        <dbReference type="Proteomes" id="UP001454036"/>
    </source>
</evidence>